<protein>
    <submittedName>
        <fullName evidence="1">Uncharacterized protein</fullName>
    </submittedName>
</protein>
<gene>
    <name evidence="1" type="ORF">LZC94_24130</name>
</gene>
<reference evidence="1 2" key="1">
    <citation type="submission" date="2021-12" db="EMBL/GenBank/DDBJ databases">
        <title>Discovery of the Pendulisporaceae a myxobacterial family with distinct sporulation behavior and unique specialized metabolism.</title>
        <authorList>
            <person name="Garcia R."/>
            <person name="Popoff A."/>
            <person name="Bader C.D."/>
            <person name="Loehr J."/>
            <person name="Walesch S."/>
            <person name="Walt C."/>
            <person name="Boldt J."/>
            <person name="Bunk B."/>
            <person name="Haeckl F.J.F.P.J."/>
            <person name="Gunesch A.P."/>
            <person name="Birkelbach J."/>
            <person name="Nuebel U."/>
            <person name="Pietschmann T."/>
            <person name="Bach T."/>
            <person name="Mueller R."/>
        </authorList>
    </citation>
    <scope>NUCLEOTIDE SEQUENCE [LARGE SCALE GENOMIC DNA]</scope>
    <source>
        <strain evidence="1 2">MSr11954</strain>
    </source>
</reference>
<proteinExistence type="predicted"/>
<accession>A0ABZ2LP54</accession>
<name>A0ABZ2LP54_9BACT</name>
<evidence type="ECO:0000313" key="1">
    <source>
        <dbReference type="EMBL" id="WXB10961.1"/>
    </source>
</evidence>
<keyword evidence="2" id="KW-1185">Reference proteome</keyword>
<evidence type="ECO:0000313" key="2">
    <source>
        <dbReference type="Proteomes" id="UP001370348"/>
    </source>
</evidence>
<dbReference type="RefSeq" id="WP_394820577.1">
    <property type="nucleotide sequence ID" value="NZ_CP089984.1"/>
</dbReference>
<sequence>MSELKTALLAIFQGDGRERVIDTFRQVLAAGNEAIQVFTEGQTVEQISQGYLSLILEHIQGEKRDVRDYWIETITPALMEQGQSLEEIARSGVRFSVIFAVSVVSALPPELRIAGTAWAAEFHSGVQADMTRVCLDKLLERRTKP</sequence>
<dbReference type="EMBL" id="CP089984">
    <property type="protein sequence ID" value="WXB10961.1"/>
    <property type="molecule type" value="Genomic_DNA"/>
</dbReference>
<organism evidence="1 2">
    <name type="scientific">Pendulispora albinea</name>
    <dbReference type="NCBI Taxonomy" id="2741071"/>
    <lineage>
        <taxon>Bacteria</taxon>
        <taxon>Pseudomonadati</taxon>
        <taxon>Myxococcota</taxon>
        <taxon>Myxococcia</taxon>
        <taxon>Myxococcales</taxon>
        <taxon>Sorangiineae</taxon>
        <taxon>Pendulisporaceae</taxon>
        <taxon>Pendulispora</taxon>
    </lineage>
</organism>
<dbReference type="Proteomes" id="UP001370348">
    <property type="component" value="Chromosome"/>
</dbReference>